<feature type="coiled-coil region" evidence="1">
    <location>
        <begin position="322"/>
        <end position="384"/>
    </location>
</feature>
<reference evidence="4" key="1">
    <citation type="journal article" date="2023" name="IScience">
        <title>Live-bearing cockroach genome reveals convergent evolutionary mechanisms linked to viviparity in insects and beyond.</title>
        <authorList>
            <person name="Fouks B."/>
            <person name="Harrison M.C."/>
            <person name="Mikhailova A.A."/>
            <person name="Marchal E."/>
            <person name="English S."/>
            <person name="Carruthers M."/>
            <person name="Jennings E.C."/>
            <person name="Chiamaka E.L."/>
            <person name="Frigard R.A."/>
            <person name="Pippel M."/>
            <person name="Attardo G.M."/>
            <person name="Benoit J.B."/>
            <person name="Bornberg-Bauer E."/>
            <person name="Tobe S.S."/>
        </authorList>
    </citation>
    <scope>NUCLEOTIDE SEQUENCE</scope>
    <source>
        <strain evidence="4">Stay&amp;Tobe</strain>
    </source>
</reference>
<organism evidence="4 5">
    <name type="scientific">Diploptera punctata</name>
    <name type="common">Pacific beetle cockroach</name>
    <dbReference type="NCBI Taxonomy" id="6984"/>
    <lineage>
        <taxon>Eukaryota</taxon>
        <taxon>Metazoa</taxon>
        <taxon>Ecdysozoa</taxon>
        <taxon>Arthropoda</taxon>
        <taxon>Hexapoda</taxon>
        <taxon>Insecta</taxon>
        <taxon>Pterygota</taxon>
        <taxon>Neoptera</taxon>
        <taxon>Polyneoptera</taxon>
        <taxon>Dictyoptera</taxon>
        <taxon>Blattodea</taxon>
        <taxon>Blaberoidea</taxon>
        <taxon>Blaberidae</taxon>
        <taxon>Diplopterinae</taxon>
        <taxon>Diploptera</taxon>
    </lineage>
</organism>
<dbReference type="InterPro" id="IPR051712">
    <property type="entry name" value="ARTD-AVP"/>
</dbReference>
<dbReference type="PANTHER" id="PTHR45740">
    <property type="entry name" value="POLY [ADP-RIBOSE] POLYMERASE"/>
    <property type="match status" value="1"/>
</dbReference>
<proteinExistence type="predicted"/>
<reference evidence="4" key="2">
    <citation type="submission" date="2023-05" db="EMBL/GenBank/DDBJ databases">
        <authorList>
            <person name="Fouks B."/>
        </authorList>
    </citation>
    <scope>NUCLEOTIDE SEQUENCE</scope>
    <source>
        <strain evidence="4">Stay&amp;Tobe</strain>
        <tissue evidence="4">Testes</tissue>
    </source>
</reference>
<sequence>MGGKSSRQKEPRSGPNVNTGVRCSSTEDVCGMVETASPVFIQQQRLLLDHYNQTVAEKRNQHIQGQYQVRYTQEYQTQGETNQQRIIQSQECLRIIRERREQQKEAERQQRNLEEERQRIDTERQRILLREQHHRKEIKRRIEIVEKVSQWEEVDIQRRLRPIEEERQRKETGIQRRLIEEERQRKETERQQRILEEERQRIDTERQRILLREQHQRKEIKRRIEIVEKVSQWEGVDKQRRLIEEERQRKETEVQRRLIEEERQRKETERQQRILEEERQRIDTERQRILLREQHQRKVVKRRIAIIEEVSQWEEVDIQRRLIEEERQRKETEIQQRLIEEEEEGQRKEAERQKRLLEKEHRQRKELQKHLEEHRKKLLEESRRKLLQDKLPQEKIPVEWEQKNYMKRTMKLHNLAEEHVQLSKTQRKRETYGFLHSAILRNSLAANWDPMPPNKTYVRVPVREDTDEFRTVNNCFKSTTQKGFDVNKIERVQNPFLLGCYILKKLEMENMYGARNVEEKILFRGAFARFIDKNCENNFNWRNVAVSKRNIYGEGFILSPISYFANKYADKETRNKVMFVVRVLVSKVTEAIENMEIPPLLNNRKFSDVLRFDTTKRRDDRVIVKFADNEFYLDYIIHYTVDPELQTKVYTNKNSNEYTVDDDFV</sequence>
<dbReference type="GO" id="GO:0005634">
    <property type="term" value="C:nucleus"/>
    <property type="evidence" value="ECO:0007669"/>
    <property type="project" value="TreeGrafter"/>
</dbReference>
<feature type="region of interest" description="Disordered" evidence="2">
    <location>
        <begin position="1"/>
        <end position="21"/>
    </location>
</feature>
<protein>
    <recommendedName>
        <fullName evidence="3">PARP catalytic domain-containing protein</fullName>
    </recommendedName>
</protein>
<dbReference type="SUPFAM" id="SSF56399">
    <property type="entry name" value="ADP-ribosylation"/>
    <property type="match status" value="1"/>
</dbReference>
<evidence type="ECO:0000256" key="2">
    <source>
        <dbReference type="SAM" id="MobiDB-lite"/>
    </source>
</evidence>
<dbReference type="PANTHER" id="PTHR45740:SF2">
    <property type="entry name" value="POLY [ADP-RIBOSE] POLYMERASE"/>
    <property type="match status" value="1"/>
</dbReference>
<feature type="coiled-coil region" evidence="1">
    <location>
        <begin position="242"/>
        <end position="288"/>
    </location>
</feature>
<feature type="domain" description="PARP catalytic" evidence="3">
    <location>
        <begin position="442"/>
        <end position="665"/>
    </location>
</feature>
<dbReference type="Gene3D" id="3.90.228.10">
    <property type="match status" value="1"/>
</dbReference>
<dbReference type="GO" id="GO:1990404">
    <property type="term" value="F:NAD+-protein mono-ADP-ribosyltransferase activity"/>
    <property type="evidence" value="ECO:0007669"/>
    <property type="project" value="TreeGrafter"/>
</dbReference>
<name>A0AAD8EAL6_DIPPU</name>
<accession>A0AAD8EAL6</accession>
<keyword evidence="5" id="KW-1185">Reference proteome</keyword>
<evidence type="ECO:0000313" key="4">
    <source>
        <dbReference type="EMBL" id="KAJ9582839.1"/>
    </source>
</evidence>
<feature type="coiled-coil region" evidence="1">
    <location>
        <begin position="92"/>
        <end position="126"/>
    </location>
</feature>
<evidence type="ECO:0000313" key="5">
    <source>
        <dbReference type="Proteomes" id="UP001233999"/>
    </source>
</evidence>
<keyword evidence="1" id="KW-0175">Coiled coil</keyword>
<dbReference type="GO" id="GO:0003950">
    <property type="term" value="F:NAD+ poly-ADP-ribosyltransferase activity"/>
    <property type="evidence" value="ECO:0007669"/>
    <property type="project" value="InterPro"/>
</dbReference>
<evidence type="ECO:0000256" key="1">
    <source>
        <dbReference type="SAM" id="Coils"/>
    </source>
</evidence>
<dbReference type="PROSITE" id="PS51059">
    <property type="entry name" value="PARP_CATALYTIC"/>
    <property type="match status" value="1"/>
</dbReference>
<dbReference type="EMBL" id="JASPKZ010007730">
    <property type="protein sequence ID" value="KAJ9582839.1"/>
    <property type="molecule type" value="Genomic_DNA"/>
</dbReference>
<gene>
    <name evidence="4" type="ORF">L9F63_022798</name>
</gene>
<dbReference type="InterPro" id="IPR012317">
    <property type="entry name" value="Poly(ADP-ribose)pol_cat_dom"/>
</dbReference>
<dbReference type="Proteomes" id="UP001233999">
    <property type="component" value="Unassembled WGS sequence"/>
</dbReference>
<feature type="coiled-coil region" evidence="1">
    <location>
        <begin position="171"/>
        <end position="208"/>
    </location>
</feature>
<evidence type="ECO:0000259" key="3">
    <source>
        <dbReference type="PROSITE" id="PS51059"/>
    </source>
</evidence>
<comment type="caution">
    <text evidence="4">The sequence shown here is derived from an EMBL/GenBank/DDBJ whole genome shotgun (WGS) entry which is preliminary data.</text>
</comment>
<dbReference type="AlphaFoldDB" id="A0AAD8EAL6"/>